<dbReference type="SUPFAM" id="SSF53098">
    <property type="entry name" value="Ribonuclease H-like"/>
    <property type="match status" value="1"/>
</dbReference>
<dbReference type="GO" id="GO:0003887">
    <property type="term" value="F:DNA-directed DNA polymerase activity"/>
    <property type="evidence" value="ECO:0007669"/>
    <property type="project" value="UniProtKB-KW"/>
</dbReference>
<dbReference type="InterPro" id="IPR057670">
    <property type="entry name" value="SH3_retrovirus"/>
</dbReference>
<keyword evidence="26" id="KW-1185">Reference proteome</keyword>
<dbReference type="GO" id="GO:0032196">
    <property type="term" value="P:transposition"/>
    <property type="evidence" value="ECO:0007669"/>
    <property type="project" value="UniProtKB-KW"/>
</dbReference>
<dbReference type="GO" id="GO:0008233">
    <property type="term" value="F:peptidase activity"/>
    <property type="evidence" value="ECO:0007669"/>
    <property type="project" value="UniProtKB-KW"/>
</dbReference>
<evidence type="ECO:0000256" key="21">
    <source>
        <dbReference type="PROSITE-ProRule" id="PRU00047"/>
    </source>
</evidence>
<evidence type="ECO:0000256" key="8">
    <source>
        <dbReference type="ARBA" id="ARBA00022741"/>
    </source>
</evidence>
<proteinExistence type="predicted"/>
<dbReference type="GO" id="GO:0006310">
    <property type="term" value="P:DNA recombination"/>
    <property type="evidence" value="ECO:0007669"/>
    <property type="project" value="UniProtKB-KW"/>
</dbReference>
<keyword evidence="13" id="KW-0694">RNA-binding</keyword>
<feature type="compositionally biased region" description="Pro residues" evidence="22">
    <location>
        <begin position="766"/>
        <end position="775"/>
    </location>
</feature>
<dbReference type="InterPro" id="IPR036397">
    <property type="entry name" value="RNaseH_sf"/>
</dbReference>
<feature type="non-terminal residue" evidence="25">
    <location>
        <position position="817"/>
    </location>
</feature>
<evidence type="ECO:0000259" key="24">
    <source>
        <dbReference type="PROSITE" id="PS50994"/>
    </source>
</evidence>
<accession>A0A4S4L0I0</accession>
<keyword evidence="3" id="KW-1188">Viral release from host cell</keyword>
<evidence type="ECO:0000256" key="10">
    <source>
        <dbReference type="ARBA" id="ARBA00022801"/>
    </source>
</evidence>
<dbReference type="OrthoDB" id="3251181at2759"/>
<comment type="function">
    <text evidence="1">The aspartyl protease (PR) mediates the proteolytic cleavages of the Gag and Gag-Pol polyproteins after assembly of the VLP.</text>
</comment>
<dbReference type="InterPro" id="IPR054722">
    <property type="entry name" value="PolX-like_BBD"/>
</dbReference>
<evidence type="ECO:0000256" key="14">
    <source>
        <dbReference type="ARBA" id="ARBA00022908"/>
    </source>
</evidence>
<dbReference type="GO" id="GO:0003964">
    <property type="term" value="F:RNA-directed DNA polymerase activity"/>
    <property type="evidence" value="ECO:0007669"/>
    <property type="project" value="UniProtKB-KW"/>
</dbReference>
<keyword evidence="15" id="KW-0695">RNA-directed DNA polymerase</keyword>
<evidence type="ECO:0000256" key="22">
    <source>
        <dbReference type="SAM" id="MobiDB-lite"/>
    </source>
</evidence>
<keyword evidence="21" id="KW-0862">Zinc</keyword>
<sequence length="817" mass="89791">MGPAVLSMSLTNSITLTTVPKLANDLTNWPVYKDRVKAAIESKTGLLRHLTGTARKPTEPSAPAPDAKDKEIEAYDKAIEKVDEYDQREAAIKQQIYSTIPDSILNRIKDKTTTKGLWTVLCDLAEKQGKMVEIDVHCRLHDSRCQEGGNIRAHLDMLISLQDQLTGMGSALTDNDFVAVILSSLPKSYKSLISILTSMAMVNQTKLTPADTIQHLSQEYDRHSIQTQLDKKAPSDEMALYSQPYGKKGRGYRGKKGSSSGKKCHNCGLTNHIAADCFRPGGGKEDQWPAAEKCVRCLDTGASHHMSPYRDEFIEFVSIPPKPISAADKCTFMAMGRGTVVIRLLNGDVTSTVTLKDVLYAPSIALMLISASRIDSAGFVIHVKDGICAITDPSNHLVAQIPCMDNLYKVVSETTMASIADNGHPTLPISKGEDEACAHLVLSAKDLHRWLGHISVETAKKLVKDSIIDGIDLDKLSTEMELCSACVQAKMMHVSFLKERTHARTTRYGELISTFRTDRGGEFTSDEFETHLKNAGTVHEKTVHDSSTQNGTAERFLRTIVERARTLLIASGLPKFLWAATMSHTVWLWNRTGTRTMPGTTPYEKVHGQKPDLNNLHEWGCKVWVKIEGRNKLEAQADKGCFVGYSAESKGVLVYWPAKRRIGVERNIIWDDAPLPDVAVDIQDEGGDDARANERASSAERAVHSAPLPSDPHMPPVLHAPPTSQTVASDQKTDGVVPLNETRGQNVENKQKTNHLPGLDHLVPPAITPTTPPEPISTRSHRIPKPSEYIRRLERGEGTTTGSACAPAVLRGMRLVP</sequence>
<keyword evidence="2" id="KW-0815">Transposition</keyword>
<reference evidence="25 26" key="1">
    <citation type="submission" date="2019-02" db="EMBL/GenBank/DDBJ databases">
        <title>Genome sequencing of the rare red list fungi Bondarzewia mesenterica.</title>
        <authorList>
            <person name="Buettner E."/>
            <person name="Kellner H."/>
        </authorList>
    </citation>
    <scope>NUCLEOTIDE SEQUENCE [LARGE SCALE GENOMIC DNA]</scope>
    <source>
        <strain evidence="25 26">DSM 108281</strain>
    </source>
</reference>
<dbReference type="InterPro" id="IPR025724">
    <property type="entry name" value="GAG-pre-integrase_dom"/>
</dbReference>
<keyword evidence="14" id="KW-0229">DNA integration</keyword>
<evidence type="ECO:0008006" key="27">
    <source>
        <dbReference type="Google" id="ProtNLM"/>
    </source>
</evidence>
<evidence type="ECO:0000256" key="4">
    <source>
        <dbReference type="ARBA" id="ARBA00022670"/>
    </source>
</evidence>
<keyword evidence="9" id="KW-0255">Endonuclease</keyword>
<dbReference type="Pfam" id="PF25597">
    <property type="entry name" value="SH3_retrovirus"/>
    <property type="match status" value="1"/>
</dbReference>
<feature type="domain" description="Integrase catalytic" evidence="24">
    <location>
        <begin position="441"/>
        <end position="610"/>
    </location>
</feature>
<dbReference type="GO" id="GO:0005634">
    <property type="term" value="C:nucleus"/>
    <property type="evidence" value="ECO:0007669"/>
    <property type="project" value="UniProtKB-ARBA"/>
</dbReference>
<keyword evidence="5" id="KW-0548">Nucleotidyltransferase</keyword>
<evidence type="ECO:0000256" key="18">
    <source>
        <dbReference type="ARBA" id="ARBA00023172"/>
    </source>
</evidence>
<evidence type="ECO:0000256" key="11">
    <source>
        <dbReference type="ARBA" id="ARBA00022840"/>
    </source>
</evidence>
<evidence type="ECO:0000256" key="19">
    <source>
        <dbReference type="ARBA" id="ARBA00048173"/>
    </source>
</evidence>
<gene>
    <name evidence="25" type="ORF">EW146_g10150</name>
</gene>
<dbReference type="Pfam" id="PF14223">
    <property type="entry name" value="Retrotran_gag_2"/>
    <property type="match status" value="1"/>
</dbReference>
<evidence type="ECO:0000256" key="20">
    <source>
        <dbReference type="ARBA" id="ARBA00049244"/>
    </source>
</evidence>
<feature type="region of interest" description="Disordered" evidence="22">
    <location>
        <begin position="741"/>
        <end position="785"/>
    </location>
</feature>
<evidence type="ECO:0000256" key="1">
    <source>
        <dbReference type="ARBA" id="ARBA00002180"/>
    </source>
</evidence>
<dbReference type="GO" id="GO:0005524">
    <property type="term" value="F:ATP binding"/>
    <property type="evidence" value="ECO:0007669"/>
    <property type="project" value="UniProtKB-KW"/>
</dbReference>
<name>A0A4S4L0I0_9AGAM</name>
<evidence type="ECO:0000259" key="23">
    <source>
        <dbReference type="PROSITE" id="PS50158"/>
    </source>
</evidence>
<dbReference type="InterPro" id="IPR001878">
    <property type="entry name" value="Znf_CCHC"/>
</dbReference>
<evidence type="ECO:0000256" key="13">
    <source>
        <dbReference type="ARBA" id="ARBA00022884"/>
    </source>
</evidence>
<comment type="catalytic activity">
    <reaction evidence="20">
        <text>DNA(n) + a 2'-deoxyribonucleoside 5'-triphosphate = DNA(n+1) + diphosphate</text>
        <dbReference type="Rhea" id="RHEA:22508"/>
        <dbReference type="Rhea" id="RHEA-COMP:17339"/>
        <dbReference type="Rhea" id="RHEA-COMP:17340"/>
        <dbReference type="ChEBI" id="CHEBI:33019"/>
        <dbReference type="ChEBI" id="CHEBI:61560"/>
        <dbReference type="ChEBI" id="CHEBI:173112"/>
        <dbReference type="EC" id="2.7.7.7"/>
    </reaction>
</comment>
<keyword evidence="12" id="KW-0460">Magnesium</keyword>
<comment type="catalytic activity">
    <reaction evidence="19">
        <text>DNA(n) + a 2'-deoxyribonucleoside 5'-triphosphate = DNA(n+1) + diphosphate</text>
        <dbReference type="Rhea" id="RHEA:22508"/>
        <dbReference type="Rhea" id="RHEA-COMP:17339"/>
        <dbReference type="Rhea" id="RHEA-COMP:17340"/>
        <dbReference type="ChEBI" id="CHEBI:33019"/>
        <dbReference type="ChEBI" id="CHEBI:61560"/>
        <dbReference type="ChEBI" id="CHEBI:173112"/>
        <dbReference type="EC" id="2.7.7.49"/>
    </reaction>
</comment>
<dbReference type="AlphaFoldDB" id="A0A4S4L0I0"/>
<evidence type="ECO:0000256" key="9">
    <source>
        <dbReference type="ARBA" id="ARBA00022759"/>
    </source>
</evidence>
<dbReference type="GO" id="GO:0003723">
    <property type="term" value="F:RNA binding"/>
    <property type="evidence" value="ECO:0007669"/>
    <property type="project" value="UniProtKB-KW"/>
</dbReference>
<organism evidence="25 26">
    <name type="scientific">Bondarzewia mesenterica</name>
    <dbReference type="NCBI Taxonomy" id="1095465"/>
    <lineage>
        <taxon>Eukaryota</taxon>
        <taxon>Fungi</taxon>
        <taxon>Dikarya</taxon>
        <taxon>Basidiomycota</taxon>
        <taxon>Agaricomycotina</taxon>
        <taxon>Agaricomycetes</taxon>
        <taxon>Russulales</taxon>
        <taxon>Bondarzewiaceae</taxon>
        <taxon>Bondarzewia</taxon>
    </lineage>
</organism>
<feature type="region of interest" description="Disordered" evidence="22">
    <location>
        <begin position="50"/>
        <end position="69"/>
    </location>
</feature>
<feature type="region of interest" description="Disordered" evidence="22">
    <location>
        <begin position="688"/>
        <end position="715"/>
    </location>
</feature>
<evidence type="ECO:0000256" key="2">
    <source>
        <dbReference type="ARBA" id="ARBA00022578"/>
    </source>
</evidence>
<dbReference type="Pfam" id="PF13976">
    <property type="entry name" value="gag_pre-integrs"/>
    <property type="match status" value="1"/>
</dbReference>
<evidence type="ECO:0000256" key="15">
    <source>
        <dbReference type="ARBA" id="ARBA00022918"/>
    </source>
</evidence>
<dbReference type="GO" id="GO:0006508">
    <property type="term" value="P:proteolysis"/>
    <property type="evidence" value="ECO:0007669"/>
    <property type="project" value="UniProtKB-KW"/>
</dbReference>
<dbReference type="GO" id="GO:0004519">
    <property type="term" value="F:endonuclease activity"/>
    <property type="evidence" value="ECO:0007669"/>
    <property type="project" value="UniProtKB-KW"/>
</dbReference>
<dbReference type="PANTHER" id="PTHR42648:SF11">
    <property type="entry name" value="TRANSPOSON TY4-P GAG-POL POLYPROTEIN"/>
    <property type="match status" value="1"/>
</dbReference>
<dbReference type="Proteomes" id="UP000310158">
    <property type="component" value="Unassembled WGS sequence"/>
</dbReference>
<evidence type="ECO:0000256" key="6">
    <source>
        <dbReference type="ARBA" id="ARBA00022722"/>
    </source>
</evidence>
<evidence type="ECO:0000256" key="12">
    <source>
        <dbReference type="ARBA" id="ARBA00022842"/>
    </source>
</evidence>
<keyword evidence="6" id="KW-0540">Nuclease</keyword>
<evidence type="ECO:0000313" key="25">
    <source>
        <dbReference type="EMBL" id="THH04537.1"/>
    </source>
</evidence>
<evidence type="ECO:0000256" key="7">
    <source>
        <dbReference type="ARBA" id="ARBA00022723"/>
    </source>
</evidence>
<keyword evidence="16" id="KW-0239">DNA-directed DNA polymerase</keyword>
<keyword evidence="10" id="KW-0378">Hydrolase</keyword>
<keyword evidence="8" id="KW-0547">Nucleotide-binding</keyword>
<evidence type="ECO:0000313" key="26">
    <source>
        <dbReference type="Proteomes" id="UP000310158"/>
    </source>
</evidence>
<comment type="caution">
    <text evidence="25">The sequence shown here is derived from an EMBL/GenBank/DDBJ whole genome shotgun (WGS) entry which is preliminary data.</text>
</comment>
<dbReference type="InterPro" id="IPR012337">
    <property type="entry name" value="RNaseH-like_sf"/>
</dbReference>
<dbReference type="PANTHER" id="PTHR42648">
    <property type="entry name" value="TRANSPOSASE, PUTATIVE-RELATED"/>
    <property type="match status" value="1"/>
</dbReference>
<dbReference type="Pfam" id="PF22936">
    <property type="entry name" value="Pol_BBD"/>
    <property type="match status" value="1"/>
</dbReference>
<feature type="compositionally biased region" description="Basic and acidic residues" evidence="22">
    <location>
        <begin position="688"/>
        <end position="703"/>
    </location>
</feature>
<keyword evidence="18" id="KW-0233">DNA recombination</keyword>
<dbReference type="GO" id="GO:0015074">
    <property type="term" value="P:DNA integration"/>
    <property type="evidence" value="ECO:0007669"/>
    <property type="project" value="UniProtKB-KW"/>
</dbReference>
<dbReference type="InterPro" id="IPR001584">
    <property type="entry name" value="Integrase_cat-core"/>
</dbReference>
<dbReference type="GO" id="GO:0008270">
    <property type="term" value="F:zinc ion binding"/>
    <property type="evidence" value="ECO:0007669"/>
    <property type="project" value="UniProtKB-KW"/>
</dbReference>
<dbReference type="Gene3D" id="4.10.60.10">
    <property type="entry name" value="Zinc finger, CCHC-type"/>
    <property type="match status" value="1"/>
</dbReference>
<keyword evidence="7" id="KW-0479">Metal-binding</keyword>
<evidence type="ECO:0000256" key="3">
    <source>
        <dbReference type="ARBA" id="ARBA00022612"/>
    </source>
</evidence>
<evidence type="ECO:0000256" key="17">
    <source>
        <dbReference type="ARBA" id="ARBA00023113"/>
    </source>
</evidence>
<keyword evidence="17" id="KW-0917">Virion maturation</keyword>
<dbReference type="PROSITE" id="PS50994">
    <property type="entry name" value="INTEGRASE"/>
    <property type="match status" value="1"/>
</dbReference>
<dbReference type="EMBL" id="SGPL01001143">
    <property type="protein sequence ID" value="THH04537.1"/>
    <property type="molecule type" value="Genomic_DNA"/>
</dbReference>
<keyword evidence="21" id="KW-0863">Zinc-finger</keyword>
<keyword evidence="16" id="KW-0808">Transferase</keyword>
<keyword evidence="4" id="KW-0645">Protease</keyword>
<dbReference type="PROSITE" id="PS50158">
    <property type="entry name" value="ZF_CCHC"/>
    <property type="match status" value="1"/>
</dbReference>
<evidence type="ECO:0000256" key="16">
    <source>
        <dbReference type="ARBA" id="ARBA00022932"/>
    </source>
</evidence>
<dbReference type="Gene3D" id="3.30.420.10">
    <property type="entry name" value="Ribonuclease H-like superfamily/Ribonuclease H"/>
    <property type="match status" value="1"/>
</dbReference>
<evidence type="ECO:0000256" key="5">
    <source>
        <dbReference type="ARBA" id="ARBA00022695"/>
    </source>
</evidence>
<protein>
    <recommendedName>
        <fullName evidence="27">Integrase catalytic domain-containing protein</fullName>
    </recommendedName>
</protein>
<dbReference type="InterPro" id="IPR039537">
    <property type="entry name" value="Retrotran_Ty1/copia-like"/>
</dbReference>
<keyword evidence="11" id="KW-0067">ATP-binding</keyword>
<feature type="domain" description="CCHC-type" evidence="23">
    <location>
        <begin position="263"/>
        <end position="277"/>
    </location>
</feature>